<evidence type="ECO:0000313" key="10">
    <source>
        <dbReference type="Proteomes" id="UP000051841"/>
    </source>
</evidence>
<dbReference type="CDD" id="cd02440">
    <property type="entry name" value="AdoMet_MTases"/>
    <property type="match status" value="1"/>
</dbReference>
<proteinExistence type="inferred from homology"/>
<dbReference type="GO" id="GO:0003723">
    <property type="term" value="F:RNA binding"/>
    <property type="evidence" value="ECO:0007669"/>
    <property type="project" value="InterPro"/>
</dbReference>
<dbReference type="GO" id="GO:0032259">
    <property type="term" value="P:methylation"/>
    <property type="evidence" value="ECO:0007669"/>
    <property type="project" value="UniProtKB-KW"/>
</dbReference>
<dbReference type="EMBL" id="JQBL01000061">
    <property type="protein sequence ID" value="KRN46244.1"/>
    <property type="molecule type" value="Genomic_DNA"/>
</dbReference>
<evidence type="ECO:0000256" key="5">
    <source>
        <dbReference type="ARBA" id="ARBA00022691"/>
    </source>
</evidence>
<dbReference type="PATRIC" id="fig|1410657.5.peg.1907"/>
<dbReference type="InterPro" id="IPR041532">
    <property type="entry name" value="RlmI-like_PUA"/>
</dbReference>
<dbReference type="InterPro" id="IPR019614">
    <property type="entry name" value="SAM-dep_methyl-trfase"/>
</dbReference>
<evidence type="ECO:0000259" key="7">
    <source>
        <dbReference type="Pfam" id="PF10672"/>
    </source>
</evidence>
<reference evidence="9 10" key="1">
    <citation type="journal article" date="2015" name="Genome Announc.">
        <title>Expanding the biotechnology potential of lactobacilli through comparative genomics of 213 strains and associated genera.</title>
        <authorList>
            <person name="Sun Z."/>
            <person name="Harris H.M."/>
            <person name="McCann A."/>
            <person name="Guo C."/>
            <person name="Argimon S."/>
            <person name="Zhang W."/>
            <person name="Yang X."/>
            <person name="Jeffery I.B."/>
            <person name="Cooney J.C."/>
            <person name="Kagawa T.F."/>
            <person name="Liu W."/>
            <person name="Song Y."/>
            <person name="Salvetti E."/>
            <person name="Wrobel A."/>
            <person name="Rasinkangas P."/>
            <person name="Parkhill J."/>
            <person name="Rea M.C."/>
            <person name="O'Sullivan O."/>
            <person name="Ritari J."/>
            <person name="Douillard F.P."/>
            <person name="Paul Ross R."/>
            <person name="Yang R."/>
            <person name="Briner A.E."/>
            <person name="Felis G.E."/>
            <person name="de Vos W.M."/>
            <person name="Barrangou R."/>
            <person name="Klaenhammer T.R."/>
            <person name="Caufield P.W."/>
            <person name="Cui Y."/>
            <person name="Zhang H."/>
            <person name="O'Toole P.W."/>
        </authorList>
    </citation>
    <scope>NUCLEOTIDE SEQUENCE [LARGE SCALE GENOMIC DNA]</scope>
    <source>
        <strain evidence="9 10">DSM 20405</strain>
    </source>
</reference>
<dbReference type="GO" id="GO:0008168">
    <property type="term" value="F:methyltransferase activity"/>
    <property type="evidence" value="ECO:0007669"/>
    <property type="project" value="UniProtKB-KW"/>
</dbReference>
<gene>
    <name evidence="9" type="ORF">IV49_GL001848</name>
</gene>
<dbReference type="AlphaFoldDB" id="A0A0R2H9G9"/>
<dbReference type="GO" id="GO:0005737">
    <property type="term" value="C:cytoplasm"/>
    <property type="evidence" value="ECO:0007669"/>
    <property type="project" value="UniProtKB-SubCell"/>
</dbReference>
<evidence type="ECO:0000313" key="9">
    <source>
        <dbReference type="EMBL" id="KRN46244.1"/>
    </source>
</evidence>
<comment type="caution">
    <text evidence="9">The sequence shown here is derived from an EMBL/GenBank/DDBJ whole genome shotgun (WGS) entry which is preliminary data.</text>
</comment>
<dbReference type="PROSITE" id="PS50890">
    <property type="entry name" value="PUA"/>
    <property type="match status" value="1"/>
</dbReference>
<dbReference type="Gene3D" id="3.40.50.150">
    <property type="entry name" value="Vaccinia Virus protein VP39"/>
    <property type="match status" value="1"/>
</dbReference>
<evidence type="ECO:0000256" key="6">
    <source>
        <dbReference type="ARBA" id="ARBA00038091"/>
    </source>
</evidence>
<dbReference type="InterPro" id="IPR029063">
    <property type="entry name" value="SAM-dependent_MTases_sf"/>
</dbReference>
<dbReference type="Proteomes" id="UP000051841">
    <property type="component" value="Unassembled WGS sequence"/>
</dbReference>
<dbReference type="Pfam" id="PF10672">
    <property type="entry name" value="Methyltrans_SAM"/>
    <property type="match status" value="1"/>
</dbReference>
<name>A0A0R2H9G9_9FIRM</name>
<evidence type="ECO:0000256" key="2">
    <source>
        <dbReference type="ARBA" id="ARBA00022490"/>
    </source>
</evidence>
<keyword evidence="5" id="KW-0949">S-adenosyl-L-methionine</keyword>
<organism evidence="9 10">
    <name type="scientific">Kandleria vitulina DSM 20405</name>
    <dbReference type="NCBI Taxonomy" id="1410657"/>
    <lineage>
        <taxon>Bacteria</taxon>
        <taxon>Bacillati</taxon>
        <taxon>Bacillota</taxon>
        <taxon>Erysipelotrichia</taxon>
        <taxon>Erysipelotrichales</taxon>
        <taxon>Coprobacillaceae</taxon>
        <taxon>Kandleria</taxon>
    </lineage>
</organism>
<dbReference type="SUPFAM" id="SSF88697">
    <property type="entry name" value="PUA domain-like"/>
    <property type="match status" value="1"/>
</dbReference>
<dbReference type="Gene3D" id="3.30.750.80">
    <property type="entry name" value="RNA methyltransferase domain (HRMD) like"/>
    <property type="match status" value="1"/>
</dbReference>
<accession>A0A0R2H9G9</accession>
<feature type="domain" description="RlmI-like PUA" evidence="8">
    <location>
        <begin position="7"/>
        <end position="70"/>
    </location>
</feature>
<dbReference type="PANTHER" id="PTHR42873:SF1">
    <property type="entry name" value="S-ADENOSYLMETHIONINE-DEPENDENT METHYLTRANSFERASE DOMAIN-CONTAINING PROTEIN"/>
    <property type="match status" value="1"/>
</dbReference>
<dbReference type="PANTHER" id="PTHR42873">
    <property type="entry name" value="RIBOSOMAL RNA LARGE SUBUNIT METHYLTRANSFERASE"/>
    <property type="match status" value="1"/>
</dbReference>
<comment type="subcellular location">
    <subcellularLocation>
        <location evidence="1">Cytoplasm</location>
    </subcellularLocation>
</comment>
<evidence type="ECO:0000256" key="4">
    <source>
        <dbReference type="ARBA" id="ARBA00022679"/>
    </source>
</evidence>
<dbReference type="SUPFAM" id="SSF53335">
    <property type="entry name" value="S-adenosyl-L-methionine-dependent methyltransferases"/>
    <property type="match status" value="1"/>
</dbReference>
<sequence length="401" mass="45531">MSINTVVTLKKGEGRTLSQGGLWVFDNEIDTIKGHFKNGALVKVEAFNHYPLGIGYINQNSKIRVRLLTRKDTNIDEKFFRMRLANAWEYRKKTVDTSSCRIVFGDADFLPGITIDKFEDILVIQCLTLGMEAYKLLLIDLLKDILKEDGIIIRGVYERSDAKERKKEGLERVKGFIGEPFETRFMITENNVKYMIDVENGQKTGFFLDQKYNRLAIQSLVKDAKVLDCFTYIGTFALNAGIAGAKSVLGVDASELAVSLASENAKLNNLENTVKFECHDVFDFLPELEEKNETFDVVILDPPAFTKSRSSIKNAIKGYREINMRGLKLVKDGGYLATCTCSHFMDEENFKKAIAQAAKSVHKRLRQVECRQQSPDHPILWGDENSSYLKFLIFQVVDERG</sequence>
<evidence type="ECO:0000256" key="3">
    <source>
        <dbReference type="ARBA" id="ARBA00022603"/>
    </source>
</evidence>
<keyword evidence="3 9" id="KW-0489">Methyltransferase</keyword>
<keyword evidence="4 9" id="KW-0808">Transferase</keyword>
<dbReference type="InterPro" id="IPR036974">
    <property type="entry name" value="PUA_sf"/>
</dbReference>
<keyword evidence="2" id="KW-0963">Cytoplasm</keyword>
<dbReference type="Gene3D" id="2.30.130.10">
    <property type="entry name" value="PUA domain"/>
    <property type="match status" value="1"/>
</dbReference>
<evidence type="ECO:0000256" key="1">
    <source>
        <dbReference type="ARBA" id="ARBA00004496"/>
    </source>
</evidence>
<dbReference type="Pfam" id="PF17785">
    <property type="entry name" value="PUA_3"/>
    <property type="match status" value="1"/>
</dbReference>
<feature type="domain" description="S-adenosylmethionine-dependent methyltransferase" evidence="7">
    <location>
        <begin position="176"/>
        <end position="366"/>
    </location>
</feature>
<protein>
    <submittedName>
        <fullName evidence="9">SAM-dependent methyltransferase</fullName>
    </submittedName>
</protein>
<keyword evidence="10" id="KW-1185">Reference proteome</keyword>
<dbReference type="InterPro" id="IPR015947">
    <property type="entry name" value="PUA-like_sf"/>
</dbReference>
<dbReference type="RefSeq" id="WP_031589868.1">
    <property type="nucleotide sequence ID" value="NZ_JNKN01000058.1"/>
</dbReference>
<dbReference type="CDD" id="cd11572">
    <property type="entry name" value="RlmI_M_like"/>
    <property type="match status" value="1"/>
</dbReference>
<comment type="similarity">
    <text evidence="6">Belongs to the methyltransferase superfamily. RlmI family.</text>
</comment>
<evidence type="ECO:0000259" key="8">
    <source>
        <dbReference type="Pfam" id="PF17785"/>
    </source>
</evidence>
<dbReference type="CDD" id="cd21153">
    <property type="entry name" value="PUA_RlmI"/>
    <property type="match status" value="1"/>
</dbReference>